<evidence type="ECO:0000313" key="1">
    <source>
        <dbReference type="EMBL" id="KAI0089507.1"/>
    </source>
</evidence>
<keyword evidence="2" id="KW-1185">Reference proteome</keyword>
<name>A0ACB8U546_9APHY</name>
<gene>
    <name evidence="1" type="ORF">BDY19DRAFT_107566</name>
</gene>
<accession>A0ACB8U546</accession>
<comment type="caution">
    <text evidence="1">The sequence shown here is derived from an EMBL/GenBank/DDBJ whole genome shotgun (WGS) entry which is preliminary data.</text>
</comment>
<dbReference type="Proteomes" id="UP001055072">
    <property type="component" value="Unassembled WGS sequence"/>
</dbReference>
<dbReference type="EMBL" id="MU274910">
    <property type="protein sequence ID" value="KAI0089507.1"/>
    <property type="molecule type" value="Genomic_DNA"/>
</dbReference>
<sequence length="92" mass="10850">MDEWTHNRTLYEYHLHYLFLLLLYVVDDYAPSRIFLSLCVRDAVGLFGATYVPYTFLVPLSGTYPTVMHYSDELVPLQRNYQDNLLWILGVV</sequence>
<organism evidence="1 2">
    <name type="scientific">Irpex rosettiformis</name>
    <dbReference type="NCBI Taxonomy" id="378272"/>
    <lineage>
        <taxon>Eukaryota</taxon>
        <taxon>Fungi</taxon>
        <taxon>Dikarya</taxon>
        <taxon>Basidiomycota</taxon>
        <taxon>Agaricomycotina</taxon>
        <taxon>Agaricomycetes</taxon>
        <taxon>Polyporales</taxon>
        <taxon>Irpicaceae</taxon>
        <taxon>Irpex</taxon>
    </lineage>
</organism>
<protein>
    <submittedName>
        <fullName evidence="1">Uncharacterized protein</fullName>
    </submittedName>
</protein>
<reference evidence="1" key="1">
    <citation type="journal article" date="2021" name="Environ. Microbiol.">
        <title>Gene family expansions and transcriptome signatures uncover fungal adaptations to wood decay.</title>
        <authorList>
            <person name="Hage H."/>
            <person name="Miyauchi S."/>
            <person name="Viragh M."/>
            <person name="Drula E."/>
            <person name="Min B."/>
            <person name="Chaduli D."/>
            <person name="Navarro D."/>
            <person name="Favel A."/>
            <person name="Norest M."/>
            <person name="Lesage-Meessen L."/>
            <person name="Balint B."/>
            <person name="Merenyi Z."/>
            <person name="de Eugenio L."/>
            <person name="Morin E."/>
            <person name="Martinez A.T."/>
            <person name="Baldrian P."/>
            <person name="Stursova M."/>
            <person name="Martinez M.J."/>
            <person name="Novotny C."/>
            <person name="Magnuson J.K."/>
            <person name="Spatafora J.W."/>
            <person name="Maurice S."/>
            <person name="Pangilinan J."/>
            <person name="Andreopoulos W."/>
            <person name="LaButti K."/>
            <person name="Hundley H."/>
            <person name="Na H."/>
            <person name="Kuo A."/>
            <person name="Barry K."/>
            <person name="Lipzen A."/>
            <person name="Henrissat B."/>
            <person name="Riley R."/>
            <person name="Ahrendt S."/>
            <person name="Nagy L.G."/>
            <person name="Grigoriev I.V."/>
            <person name="Martin F."/>
            <person name="Rosso M.N."/>
        </authorList>
    </citation>
    <scope>NUCLEOTIDE SEQUENCE</scope>
    <source>
        <strain evidence="1">CBS 384.51</strain>
    </source>
</reference>
<evidence type="ECO:0000313" key="2">
    <source>
        <dbReference type="Proteomes" id="UP001055072"/>
    </source>
</evidence>
<proteinExistence type="predicted"/>